<name>A0A5C8NFL2_9BACI</name>
<protein>
    <submittedName>
        <fullName evidence="3">Transposase</fullName>
    </submittedName>
</protein>
<evidence type="ECO:0000256" key="1">
    <source>
        <dbReference type="SAM" id="MobiDB-lite"/>
    </source>
</evidence>
<dbReference type="PANTHER" id="PTHR33408:SF2">
    <property type="entry name" value="TRANSPOSASE DDE DOMAIN-CONTAINING PROTEIN"/>
    <property type="match status" value="1"/>
</dbReference>
<proteinExistence type="predicted"/>
<dbReference type="PANTHER" id="PTHR33408">
    <property type="entry name" value="TRANSPOSASE"/>
    <property type="match status" value="1"/>
</dbReference>
<evidence type="ECO:0000313" key="4">
    <source>
        <dbReference type="Proteomes" id="UP000321574"/>
    </source>
</evidence>
<dbReference type="InterPro" id="IPR008490">
    <property type="entry name" value="Transposase_InsH_N"/>
</dbReference>
<organism evidence="3 4">
    <name type="scientific">Cerasibacillus terrae</name>
    <dbReference type="NCBI Taxonomy" id="2498845"/>
    <lineage>
        <taxon>Bacteria</taxon>
        <taxon>Bacillati</taxon>
        <taxon>Bacillota</taxon>
        <taxon>Bacilli</taxon>
        <taxon>Bacillales</taxon>
        <taxon>Bacillaceae</taxon>
        <taxon>Cerasibacillus</taxon>
    </lineage>
</organism>
<dbReference type="AlphaFoldDB" id="A0A5C8NFL2"/>
<feature type="region of interest" description="Disordered" evidence="1">
    <location>
        <begin position="218"/>
        <end position="237"/>
    </location>
</feature>
<reference evidence="3 4" key="1">
    <citation type="submission" date="2019-06" db="EMBL/GenBank/DDBJ databases">
        <title>Cerasibacillus sp. nov., isolated from maize field.</title>
        <authorList>
            <person name="Lin S.-Y."/>
            <person name="Tsai C.-F."/>
            <person name="Young C.-C."/>
        </authorList>
    </citation>
    <scope>NUCLEOTIDE SEQUENCE [LARGE SCALE GENOMIC DNA]</scope>
    <source>
        <strain evidence="3 4">CC-CFT480</strain>
    </source>
</reference>
<evidence type="ECO:0000259" key="2">
    <source>
        <dbReference type="Pfam" id="PF05598"/>
    </source>
</evidence>
<dbReference type="EMBL" id="VDUW01000027">
    <property type="protein sequence ID" value="TXL57380.1"/>
    <property type="molecule type" value="Genomic_DNA"/>
</dbReference>
<keyword evidence="4" id="KW-1185">Reference proteome</keyword>
<accession>A0A5C8NFL2</accession>
<dbReference type="Pfam" id="PF05598">
    <property type="entry name" value="DUF772"/>
    <property type="match status" value="1"/>
</dbReference>
<sequence length="237" mass="27920">MFKHYTMNQVVLPLDLEIKLQENDIAYTVHELVESIPDEAFAGFLRQTGRPAYHPRMMMKVILCAYSQSVFSGRKIEALLKDSIRMMWLAQGHEPSYRTINRFRVHPEVEKLLRECFVQFRSQLVEEKLIDEEAIFIDGTKIEASANKFTFVWRKSTEKYHSKLVEKSNQMYDELLENEIIPEIERENLEELSVEEMKNIVGNLDKKVEEYDKQIEASEVGSERKQLRSERKAPKQS</sequence>
<dbReference type="RefSeq" id="WP_147670797.1">
    <property type="nucleotide sequence ID" value="NZ_VDUW01000027.1"/>
</dbReference>
<gene>
    <name evidence="3" type="ORF">FHP05_15140</name>
</gene>
<evidence type="ECO:0000313" key="3">
    <source>
        <dbReference type="EMBL" id="TXL57380.1"/>
    </source>
</evidence>
<feature type="domain" description="Transposase InsH N-terminal" evidence="2">
    <location>
        <begin position="16"/>
        <end position="104"/>
    </location>
</feature>
<feature type="non-terminal residue" evidence="3">
    <location>
        <position position="237"/>
    </location>
</feature>
<dbReference type="Proteomes" id="UP000321574">
    <property type="component" value="Unassembled WGS sequence"/>
</dbReference>
<comment type="caution">
    <text evidence="3">The sequence shown here is derived from an EMBL/GenBank/DDBJ whole genome shotgun (WGS) entry which is preliminary data.</text>
</comment>
<dbReference type="OrthoDB" id="2236403at2"/>